<name>A0AAD2H738_9AGAR</name>
<sequence>LRLAYTCEQARHLLPTENMTVLGHSKPWF</sequence>
<organism evidence="1 2">
    <name type="scientific">Mycena citricolor</name>
    <dbReference type="NCBI Taxonomy" id="2018698"/>
    <lineage>
        <taxon>Eukaryota</taxon>
        <taxon>Fungi</taxon>
        <taxon>Dikarya</taxon>
        <taxon>Basidiomycota</taxon>
        <taxon>Agaricomycotina</taxon>
        <taxon>Agaricomycetes</taxon>
        <taxon>Agaricomycetidae</taxon>
        <taxon>Agaricales</taxon>
        <taxon>Marasmiineae</taxon>
        <taxon>Mycenaceae</taxon>
        <taxon>Mycena</taxon>
    </lineage>
</organism>
<protein>
    <submittedName>
        <fullName evidence="1">Uncharacterized protein</fullName>
    </submittedName>
</protein>
<feature type="non-terminal residue" evidence="1">
    <location>
        <position position="1"/>
    </location>
</feature>
<dbReference type="Proteomes" id="UP001295794">
    <property type="component" value="Unassembled WGS sequence"/>
</dbReference>
<proteinExistence type="predicted"/>
<comment type="caution">
    <text evidence="1">The sequence shown here is derived from an EMBL/GenBank/DDBJ whole genome shotgun (WGS) entry which is preliminary data.</text>
</comment>
<dbReference type="AlphaFoldDB" id="A0AAD2H738"/>
<accession>A0AAD2H738</accession>
<keyword evidence="2" id="KW-1185">Reference proteome</keyword>
<gene>
    <name evidence="1" type="ORF">MYCIT1_LOCUS14193</name>
</gene>
<dbReference type="EMBL" id="CAVNYO010000158">
    <property type="protein sequence ID" value="CAK5270045.1"/>
    <property type="molecule type" value="Genomic_DNA"/>
</dbReference>
<evidence type="ECO:0000313" key="2">
    <source>
        <dbReference type="Proteomes" id="UP001295794"/>
    </source>
</evidence>
<evidence type="ECO:0000313" key="1">
    <source>
        <dbReference type="EMBL" id="CAK5270045.1"/>
    </source>
</evidence>
<reference evidence="1" key="1">
    <citation type="submission" date="2023-11" db="EMBL/GenBank/DDBJ databases">
        <authorList>
            <person name="De Vega J J."/>
            <person name="De Vega J J."/>
        </authorList>
    </citation>
    <scope>NUCLEOTIDE SEQUENCE</scope>
</reference>